<dbReference type="EMBL" id="CYZE01000002">
    <property type="protein sequence ID" value="CUN81653.1"/>
    <property type="molecule type" value="Genomic_DNA"/>
</dbReference>
<dbReference type="InterPro" id="IPR003675">
    <property type="entry name" value="Rce1/LyrA-like_dom"/>
</dbReference>
<feature type="transmembrane region" description="Helical" evidence="1">
    <location>
        <begin position="165"/>
        <end position="190"/>
    </location>
</feature>
<dbReference type="GO" id="GO:0006508">
    <property type="term" value="P:proteolysis"/>
    <property type="evidence" value="ECO:0007669"/>
    <property type="project" value="UniProtKB-KW"/>
</dbReference>
<name>A0A174A0H2_9FIRM</name>
<keyword evidence="1" id="KW-1133">Transmembrane helix</keyword>
<feature type="domain" description="CAAX prenyl protease 2/Lysostaphin resistance protein A-like" evidence="2">
    <location>
        <begin position="96"/>
        <end position="192"/>
    </location>
</feature>
<sequence length="233" mass="26706">MFIYFFVSAIFVKILMVNNFWINKTDITTENIGKAIFNQSISSIIIPALCFLPFWKNYKLLKRGKVRYYLIAAAFAFYIISFCMQENITFIMKYNFFKYLLFIGLGEEIVFRGIMYNVIKLESNRKAILISGACFGVMHALSIYWNGGNTSAIIMGAVSELGGGILAGGYFIFLYEISGTIFLPVLIHAILDYPYGKQSTDIYFTVILTIYCMVLLFINTYMKKLRKGKKTDI</sequence>
<dbReference type="AlphaFoldDB" id="A0A174A0H2"/>
<keyword evidence="3" id="KW-0645">Protease</keyword>
<keyword evidence="1" id="KW-0472">Membrane</keyword>
<feature type="transmembrane region" description="Helical" evidence="1">
    <location>
        <begin position="66"/>
        <end position="84"/>
    </location>
</feature>
<feature type="transmembrane region" description="Helical" evidence="1">
    <location>
        <begin position="35"/>
        <end position="54"/>
    </location>
</feature>
<dbReference type="Pfam" id="PF02517">
    <property type="entry name" value="Rce1-like"/>
    <property type="match status" value="1"/>
</dbReference>
<dbReference type="GO" id="GO:0004175">
    <property type="term" value="F:endopeptidase activity"/>
    <property type="evidence" value="ECO:0007669"/>
    <property type="project" value="UniProtKB-ARBA"/>
</dbReference>
<accession>A0A174A0H2</accession>
<feature type="transmembrane region" description="Helical" evidence="1">
    <location>
        <begin position="6"/>
        <end position="23"/>
    </location>
</feature>
<organism evidence="3 4">
    <name type="scientific">Hungatella hathewayi</name>
    <dbReference type="NCBI Taxonomy" id="154046"/>
    <lineage>
        <taxon>Bacteria</taxon>
        <taxon>Bacillati</taxon>
        <taxon>Bacillota</taxon>
        <taxon>Clostridia</taxon>
        <taxon>Lachnospirales</taxon>
        <taxon>Lachnospiraceae</taxon>
        <taxon>Hungatella</taxon>
    </lineage>
</organism>
<reference evidence="3 4" key="1">
    <citation type="submission" date="2015-09" db="EMBL/GenBank/DDBJ databases">
        <authorList>
            <consortium name="Pathogen Informatics"/>
        </authorList>
    </citation>
    <scope>NUCLEOTIDE SEQUENCE [LARGE SCALE GENOMIC DNA]</scope>
    <source>
        <strain evidence="3 4">2789STDY5608850</strain>
    </source>
</reference>
<dbReference type="GO" id="GO:0080120">
    <property type="term" value="P:CAAX-box protein maturation"/>
    <property type="evidence" value="ECO:0007669"/>
    <property type="project" value="UniProtKB-ARBA"/>
</dbReference>
<protein>
    <submittedName>
        <fullName evidence="3">CAAX amino terminal protease self-immunity</fullName>
    </submittedName>
</protein>
<feature type="transmembrane region" description="Helical" evidence="1">
    <location>
        <begin position="127"/>
        <end position="145"/>
    </location>
</feature>
<evidence type="ECO:0000256" key="1">
    <source>
        <dbReference type="SAM" id="Phobius"/>
    </source>
</evidence>
<feature type="transmembrane region" description="Helical" evidence="1">
    <location>
        <begin position="202"/>
        <end position="222"/>
    </location>
</feature>
<proteinExistence type="predicted"/>
<keyword evidence="1" id="KW-0812">Transmembrane</keyword>
<evidence type="ECO:0000313" key="3">
    <source>
        <dbReference type="EMBL" id="CUN81653.1"/>
    </source>
</evidence>
<dbReference type="Proteomes" id="UP000095651">
    <property type="component" value="Unassembled WGS sequence"/>
</dbReference>
<evidence type="ECO:0000259" key="2">
    <source>
        <dbReference type="Pfam" id="PF02517"/>
    </source>
</evidence>
<keyword evidence="3" id="KW-0378">Hydrolase</keyword>
<gene>
    <name evidence="3" type="ORF">ERS852407_01169</name>
</gene>
<evidence type="ECO:0000313" key="4">
    <source>
        <dbReference type="Proteomes" id="UP000095651"/>
    </source>
</evidence>